<dbReference type="OrthoDB" id="5764958at2"/>
<feature type="transmembrane region" description="Helical" evidence="1">
    <location>
        <begin position="63"/>
        <end position="81"/>
    </location>
</feature>
<evidence type="ECO:0000313" key="3">
    <source>
        <dbReference type="Proteomes" id="UP000032544"/>
    </source>
</evidence>
<dbReference type="STRING" id="1544798.LH29_12140"/>
<gene>
    <name evidence="2" type="ORF">LH29_12140</name>
</gene>
<sequence>MWKSIIYKEWLKIRWFAIIYAALGILVVGNIFLKVQHDFEFSQEAYYWYSILFNQYRFYEYSLFKFVPLIGALAIALAQYFPETVNKRIKLTFHLPINENKALMVMMLFGAFCLFAIAAVQLLLFTGLSLVYFPAEIVQSALISIAPWFLCGFVVYFLTALIVLEPVWKYRFLYLLVTATFVPLYLQTAAARAYSPALPLLSVFTVLLSVALWFSGYRFRKGEM</sequence>
<dbReference type="Proteomes" id="UP000032544">
    <property type="component" value="Unassembled WGS sequence"/>
</dbReference>
<evidence type="ECO:0000313" key="2">
    <source>
        <dbReference type="EMBL" id="KJF43820.1"/>
    </source>
</evidence>
<accession>A0A0D8JA11</accession>
<keyword evidence="1" id="KW-0812">Transmembrane</keyword>
<dbReference type="EMBL" id="JRHC01000002">
    <property type="protein sequence ID" value="KJF43820.1"/>
    <property type="molecule type" value="Genomic_DNA"/>
</dbReference>
<feature type="transmembrane region" description="Helical" evidence="1">
    <location>
        <begin position="197"/>
        <end position="217"/>
    </location>
</feature>
<keyword evidence="1" id="KW-0472">Membrane</keyword>
<feature type="transmembrane region" description="Helical" evidence="1">
    <location>
        <begin position="171"/>
        <end position="191"/>
    </location>
</feature>
<keyword evidence="3" id="KW-1185">Reference proteome</keyword>
<evidence type="ECO:0008006" key="4">
    <source>
        <dbReference type="Google" id="ProtNLM"/>
    </source>
</evidence>
<feature type="transmembrane region" description="Helical" evidence="1">
    <location>
        <begin position="12"/>
        <end position="33"/>
    </location>
</feature>
<name>A0A0D8JA11_9BACT</name>
<proteinExistence type="predicted"/>
<organism evidence="2 3">
    <name type="scientific">Draconibacterium sediminis</name>
    <dbReference type="NCBI Taxonomy" id="1544798"/>
    <lineage>
        <taxon>Bacteria</taxon>
        <taxon>Pseudomonadati</taxon>
        <taxon>Bacteroidota</taxon>
        <taxon>Bacteroidia</taxon>
        <taxon>Marinilabiliales</taxon>
        <taxon>Prolixibacteraceae</taxon>
        <taxon>Draconibacterium</taxon>
    </lineage>
</organism>
<feature type="transmembrane region" description="Helical" evidence="1">
    <location>
        <begin position="102"/>
        <end position="133"/>
    </location>
</feature>
<evidence type="ECO:0000256" key="1">
    <source>
        <dbReference type="SAM" id="Phobius"/>
    </source>
</evidence>
<protein>
    <recommendedName>
        <fullName evidence="4">ABC transporter permease</fullName>
    </recommendedName>
</protein>
<keyword evidence="1" id="KW-1133">Transmembrane helix</keyword>
<reference evidence="2 3" key="1">
    <citation type="submission" date="2014-09" db="EMBL/GenBank/DDBJ databases">
        <title>Draft Genome Sequence of Draconibacterium sp. JN14CK-3.</title>
        <authorList>
            <person name="Dong C."/>
            <person name="Lai Q."/>
            <person name="Shao Z."/>
        </authorList>
    </citation>
    <scope>NUCLEOTIDE SEQUENCE [LARGE SCALE GENOMIC DNA]</scope>
    <source>
        <strain evidence="2 3">JN14CK-3</strain>
    </source>
</reference>
<dbReference type="RefSeq" id="WP_045029819.1">
    <property type="nucleotide sequence ID" value="NZ_JRHC01000002.1"/>
</dbReference>
<dbReference type="AlphaFoldDB" id="A0A0D8JA11"/>
<comment type="caution">
    <text evidence="2">The sequence shown here is derived from an EMBL/GenBank/DDBJ whole genome shotgun (WGS) entry which is preliminary data.</text>
</comment>
<feature type="transmembrane region" description="Helical" evidence="1">
    <location>
        <begin position="145"/>
        <end position="164"/>
    </location>
</feature>